<reference evidence="4 5" key="1">
    <citation type="submission" date="2019-12" db="EMBL/GenBank/DDBJ databases">
        <title>Complete genome sequence of Algicella marina strain 9Alg 56(T) isolated from the red alga Tichocarpus crinitus.</title>
        <authorList>
            <person name="Kim S.-G."/>
            <person name="Nedashkovskaya O.I."/>
        </authorList>
    </citation>
    <scope>NUCLEOTIDE SEQUENCE [LARGE SCALE GENOMIC DNA]</scope>
    <source>
        <strain evidence="4 5">9Alg 56</strain>
    </source>
</reference>
<dbReference type="KEGG" id="amaq:GO499_17350"/>
<proteinExistence type="inferred from homology"/>
<evidence type="ECO:0000256" key="3">
    <source>
        <dbReference type="HAMAP-Rule" id="MF_01384"/>
    </source>
</evidence>
<dbReference type="GO" id="GO:0016151">
    <property type="term" value="F:nickel cation binding"/>
    <property type="evidence" value="ECO:0007669"/>
    <property type="project" value="UniProtKB-UniRule"/>
</dbReference>
<dbReference type="RefSeq" id="WP_161863363.1">
    <property type="nucleotide sequence ID" value="NZ_CP046620.1"/>
</dbReference>
<dbReference type="EMBL" id="CP046620">
    <property type="protein sequence ID" value="QHQ36820.1"/>
    <property type="molecule type" value="Genomic_DNA"/>
</dbReference>
<dbReference type="Pfam" id="PF01774">
    <property type="entry name" value="UreD"/>
    <property type="match status" value="1"/>
</dbReference>
<dbReference type="PANTHER" id="PTHR33643:SF1">
    <property type="entry name" value="UREASE ACCESSORY PROTEIN D"/>
    <property type="match status" value="1"/>
</dbReference>
<keyword evidence="3" id="KW-0963">Cytoplasm</keyword>
<name>A0A6P1T525_9RHOB</name>
<comment type="similarity">
    <text evidence="1 3">Belongs to the UreD family.</text>
</comment>
<gene>
    <name evidence="3" type="primary">ureD</name>
    <name evidence="4" type="ORF">GO499_17350</name>
</gene>
<dbReference type="GO" id="GO:0005737">
    <property type="term" value="C:cytoplasm"/>
    <property type="evidence" value="ECO:0007669"/>
    <property type="project" value="UniProtKB-SubCell"/>
</dbReference>
<evidence type="ECO:0000256" key="1">
    <source>
        <dbReference type="ARBA" id="ARBA00007177"/>
    </source>
</evidence>
<keyword evidence="3" id="KW-0996">Nickel insertion</keyword>
<organism evidence="4 5">
    <name type="scientific">Algicella marina</name>
    <dbReference type="NCBI Taxonomy" id="2683284"/>
    <lineage>
        <taxon>Bacteria</taxon>
        <taxon>Pseudomonadati</taxon>
        <taxon>Pseudomonadota</taxon>
        <taxon>Alphaproteobacteria</taxon>
        <taxon>Rhodobacterales</taxon>
        <taxon>Paracoccaceae</taxon>
        <taxon>Algicella</taxon>
    </lineage>
</organism>
<dbReference type="HAMAP" id="MF_01384">
    <property type="entry name" value="UreD"/>
    <property type="match status" value="1"/>
</dbReference>
<protein>
    <recommendedName>
        <fullName evidence="3">Urease accessory protein UreD</fullName>
    </recommendedName>
</protein>
<dbReference type="AlphaFoldDB" id="A0A6P1T525"/>
<keyword evidence="5" id="KW-1185">Reference proteome</keyword>
<comment type="subunit">
    <text evidence="3">UreD, UreF and UreG form a complex that acts as a GTP-hydrolysis-dependent molecular chaperone, activating the urease apoprotein by helping to assemble the nickel containing metallocenter of UreC. The UreE protein probably delivers the nickel.</text>
</comment>
<dbReference type="InterPro" id="IPR002669">
    <property type="entry name" value="UreD"/>
</dbReference>
<evidence type="ECO:0000313" key="5">
    <source>
        <dbReference type="Proteomes" id="UP000464495"/>
    </source>
</evidence>
<evidence type="ECO:0000256" key="2">
    <source>
        <dbReference type="ARBA" id="ARBA00023186"/>
    </source>
</evidence>
<keyword evidence="2 3" id="KW-0143">Chaperone</keyword>
<sequence length="269" mass="28503">MFDAGLQSDLQRARGRGFVGWRAANGRTKLADLHQSGCAKILLPQTYGAPPEAVIINTSGGITGGDRLTYGAEVGAGASATVTTQAAERIYRASHGTARIDTHLRIGAGASLHWLPQETILFEGAALARTLTVEMAEDATALLLETVVLGREAMGETLAQASLTETWRITRDGRLAHAEALRLGPEMAALQGAATLNGHRALATLVYLAPDAENRLEEARALLPEGAAASAWGGRLVCRFLGAPAMLKPAIAQFLTRFRAAPLPRVWHL</sequence>
<comment type="subcellular location">
    <subcellularLocation>
        <location evidence="3">Cytoplasm</location>
    </subcellularLocation>
</comment>
<dbReference type="PANTHER" id="PTHR33643">
    <property type="entry name" value="UREASE ACCESSORY PROTEIN D"/>
    <property type="match status" value="1"/>
</dbReference>
<evidence type="ECO:0000313" key="4">
    <source>
        <dbReference type="EMBL" id="QHQ36820.1"/>
    </source>
</evidence>
<accession>A0A6P1T525</accession>
<dbReference type="Proteomes" id="UP000464495">
    <property type="component" value="Chromosome"/>
</dbReference>
<comment type="function">
    <text evidence="3">Required for maturation of urease via the functional incorporation of the urease nickel metallocenter.</text>
</comment>